<gene>
    <name evidence="4" type="ORF">F1599_16900</name>
</gene>
<dbReference type="SUPFAM" id="SSF51735">
    <property type="entry name" value="NAD(P)-binding Rossmann-fold domains"/>
    <property type="match status" value="1"/>
</dbReference>
<evidence type="ECO:0000256" key="1">
    <source>
        <dbReference type="ARBA" id="ARBA00006484"/>
    </source>
</evidence>
<comment type="similarity">
    <text evidence="1">Belongs to the short-chain dehydrogenases/reductases (SDR) family.</text>
</comment>
<evidence type="ECO:0000256" key="2">
    <source>
        <dbReference type="ARBA" id="ARBA00023002"/>
    </source>
</evidence>
<accession>A0A5M8ADP6</accession>
<dbReference type="PRINTS" id="PR00081">
    <property type="entry name" value="GDHRDH"/>
</dbReference>
<organism evidence="4 5">
    <name type="scientific">Cupriavidus cauae</name>
    <dbReference type="NCBI Taxonomy" id="2608999"/>
    <lineage>
        <taxon>Bacteria</taxon>
        <taxon>Pseudomonadati</taxon>
        <taxon>Pseudomonadota</taxon>
        <taxon>Betaproteobacteria</taxon>
        <taxon>Burkholderiales</taxon>
        <taxon>Burkholderiaceae</taxon>
        <taxon>Cupriavidus</taxon>
    </lineage>
</organism>
<dbReference type="Gene3D" id="3.40.50.720">
    <property type="entry name" value="NAD(P)-binding Rossmann-like Domain"/>
    <property type="match status" value="1"/>
</dbReference>
<keyword evidence="5" id="KW-1185">Reference proteome</keyword>
<name>A0A5M8ADP6_9BURK</name>
<dbReference type="PROSITE" id="PS00061">
    <property type="entry name" value="ADH_SHORT"/>
    <property type="match status" value="1"/>
</dbReference>
<dbReference type="NCBIfam" id="NF005559">
    <property type="entry name" value="PRK07231.1"/>
    <property type="match status" value="1"/>
</dbReference>
<dbReference type="GO" id="GO:0047936">
    <property type="term" value="F:glucose 1-dehydrogenase [NAD(P)+] activity"/>
    <property type="evidence" value="ECO:0007669"/>
    <property type="project" value="UniProtKB-EC"/>
</dbReference>
<feature type="domain" description="Ketoreductase" evidence="3">
    <location>
        <begin position="6"/>
        <end position="187"/>
    </location>
</feature>
<sequence>MRLQGKTVLVTGAASGIGRGIALRLASEGANVVVAVHRLDERSEQVCKQIREAGAQAWPVQGDVAGVGEVERLFREATAAAGSIDALINNAGIEIRATFGEVTEEDYDRVLNVNLKGPFFLSQQFVQHCRQQGRGGKIVNISSVHEDLPFPNFTSYCVSKGGLRMLMRNLAIELAPLGITVNNIAPGAIQTPINKGLQQRPDQLRALLANIPLGRLGEPGDVAGLAAFLCSADADYITGATLVIDGGLLWNYAEQ</sequence>
<dbReference type="InterPro" id="IPR002347">
    <property type="entry name" value="SDR_fam"/>
</dbReference>
<keyword evidence="2 4" id="KW-0560">Oxidoreductase</keyword>
<dbReference type="InterPro" id="IPR036291">
    <property type="entry name" value="NAD(P)-bd_dom_sf"/>
</dbReference>
<dbReference type="Proteomes" id="UP000324324">
    <property type="component" value="Unassembled WGS sequence"/>
</dbReference>
<evidence type="ECO:0000313" key="4">
    <source>
        <dbReference type="EMBL" id="KAA6120839.1"/>
    </source>
</evidence>
<protein>
    <submittedName>
        <fullName evidence="4">Glucose 1-dehydrogenase</fullName>
        <ecNumber evidence="4">1.1.1.47</ecNumber>
    </submittedName>
</protein>
<evidence type="ECO:0000259" key="3">
    <source>
        <dbReference type="SMART" id="SM00822"/>
    </source>
</evidence>
<dbReference type="InterPro" id="IPR057326">
    <property type="entry name" value="KR_dom"/>
</dbReference>
<dbReference type="SMART" id="SM00822">
    <property type="entry name" value="PKS_KR"/>
    <property type="match status" value="1"/>
</dbReference>
<dbReference type="Pfam" id="PF13561">
    <property type="entry name" value="adh_short_C2"/>
    <property type="match status" value="1"/>
</dbReference>
<evidence type="ECO:0000313" key="5">
    <source>
        <dbReference type="Proteomes" id="UP000324324"/>
    </source>
</evidence>
<reference evidence="4 5" key="1">
    <citation type="submission" date="2019-09" db="EMBL/GenBank/DDBJ databases">
        <title>Isolation of a novel species in the genus Cupriavidus from patients with sepsis using whole genome sequencing.</title>
        <authorList>
            <person name="Kweon O.J."/>
            <person name="Lee M.-K."/>
        </authorList>
    </citation>
    <scope>NUCLEOTIDE SEQUENCE [LARGE SCALE GENOMIC DNA]</scope>
    <source>
        <strain evidence="4 5">MKL-01</strain>
    </source>
</reference>
<dbReference type="PANTHER" id="PTHR43639">
    <property type="entry name" value="OXIDOREDUCTASE, SHORT-CHAIN DEHYDROGENASE/REDUCTASE FAMILY (AFU_ORTHOLOGUE AFUA_5G02870)"/>
    <property type="match status" value="1"/>
</dbReference>
<dbReference type="EC" id="1.1.1.47" evidence="4"/>
<dbReference type="EMBL" id="VWRN01000045">
    <property type="protein sequence ID" value="KAA6120839.1"/>
    <property type="molecule type" value="Genomic_DNA"/>
</dbReference>
<dbReference type="AlphaFoldDB" id="A0A5M8ADP6"/>
<dbReference type="InterPro" id="IPR020904">
    <property type="entry name" value="Sc_DH/Rdtase_CS"/>
</dbReference>
<proteinExistence type="inferred from homology"/>
<dbReference type="FunFam" id="3.40.50.720:FF:000084">
    <property type="entry name" value="Short-chain dehydrogenase reductase"/>
    <property type="match status" value="1"/>
</dbReference>
<comment type="caution">
    <text evidence="4">The sequence shown here is derived from an EMBL/GenBank/DDBJ whole genome shotgun (WGS) entry which is preliminary data.</text>
</comment>
<dbReference type="RefSeq" id="WP_150083833.1">
    <property type="nucleotide sequence ID" value="NZ_VWRN01000045.1"/>
</dbReference>
<dbReference type="PRINTS" id="PR00080">
    <property type="entry name" value="SDRFAMILY"/>
</dbReference>
<dbReference type="PANTHER" id="PTHR43639:SF1">
    <property type="entry name" value="SHORT-CHAIN DEHYDROGENASE_REDUCTASE FAMILY PROTEIN"/>
    <property type="match status" value="1"/>
</dbReference>